<keyword evidence="7" id="KW-0175">Coiled coil</keyword>
<evidence type="ECO:0000256" key="8">
    <source>
        <dbReference type="SAM" id="SignalP"/>
    </source>
</evidence>
<dbReference type="Proteomes" id="UP000198556">
    <property type="component" value="Unassembled WGS sequence"/>
</dbReference>
<feature type="domain" description="Polysaccharide lyase family 8 central" evidence="10">
    <location>
        <begin position="652"/>
        <end position="903"/>
    </location>
</feature>
<feature type="domain" description="Hyaluronate lyase-like N-terminal" evidence="13">
    <location>
        <begin position="45"/>
        <end position="194"/>
    </location>
</feature>
<dbReference type="Pfam" id="PF19127">
    <property type="entry name" value="Choline_bind_3"/>
    <property type="match status" value="1"/>
</dbReference>
<dbReference type="InterPro" id="IPR008979">
    <property type="entry name" value="Galactose-bd-like_sf"/>
</dbReference>
<dbReference type="EMBL" id="FOGF01000022">
    <property type="protein sequence ID" value="SER15988.1"/>
    <property type="molecule type" value="Genomic_DNA"/>
</dbReference>
<dbReference type="Gene3D" id="2.10.270.10">
    <property type="entry name" value="Cholin Binding"/>
    <property type="match status" value="4"/>
</dbReference>
<dbReference type="RefSeq" id="WP_089746801.1">
    <property type="nucleotide sequence ID" value="NZ_FOGF01000022.1"/>
</dbReference>
<dbReference type="SUPFAM" id="SSF49863">
    <property type="entry name" value="Hyaluronate lyase-like, C-terminal domain"/>
    <property type="match status" value="1"/>
</dbReference>
<dbReference type="Pfam" id="PF02884">
    <property type="entry name" value="Lyase_8_C"/>
    <property type="match status" value="1"/>
</dbReference>
<dbReference type="SUPFAM" id="SSF74650">
    <property type="entry name" value="Galactose mutarotase-like"/>
    <property type="match status" value="1"/>
</dbReference>
<dbReference type="InterPro" id="IPR004103">
    <property type="entry name" value="Lyase_8_C"/>
</dbReference>
<evidence type="ECO:0000256" key="5">
    <source>
        <dbReference type="PIRSR" id="PIRSR638970-1"/>
    </source>
</evidence>
<feature type="active site" evidence="5">
    <location>
        <position position="568"/>
    </location>
</feature>
<feature type="signal peptide" evidence="8">
    <location>
        <begin position="1"/>
        <end position="26"/>
    </location>
</feature>
<dbReference type="InterPro" id="IPR054563">
    <property type="entry name" value="HylB-like_N"/>
</dbReference>
<feature type="domain" description="Polysaccharide lyase 8 N-terminal alpha-helical" evidence="12">
    <location>
        <begin position="287"/>
        <end position="608"/>
    </location>
</feature>
<protein>
    <submittedName>
        <fullName evidence="14">Glucan-binding domain-containing protein (YG repeat)</fullName>
    </submittedName>
</protein>
<dbReference type="Gene3D" id="2.60.120.260">
    <property type="entry name" value="Galactose-binding domain-like"/>
    <property type="match status" value="1"/>
</dbReference>
<sequence>MKNAKKVTIGMACCLGIGLGTTTVLAETTTLNGIVTVAPEQNAVLNGDFSQISAQLANGWSNQSAENWKVWIAKGSHNPIIEITKNHELKMSGTESFRAAVTQEIKNIDTDKEYLLSYRVKTEDLHSKGVHVRLQFKDAANKSIEPHTVTKPIIDNSDWQEVTEVVKPPKDTAKILLEIFFEQGTGTAYIDDVSFTEQVQVATDSQWDDITELPLPLDKVFIPQVAGDQLSVANDEIVMIKDNMIFPKKAGKVMLTVTNPDLGYTKEIPVVVSEATQDYFDEMRQQWSDSLVGNHFYNEKNPQMQQMQAEIDQDTKEYLASLNRAADRTYLWDDLQFGTKKSSSITKSYRRIQRIAQAVTNEQSAYYMNSDAIKEIRSMMAWMNEHIYNETKSIDGNWWDYEIGSPRALDNTLVLMYPYFSAEEITNYTKPIAKFVPDATMMMMLVNPKRAIGGNQIDIGKVKLISNVLVKNEAEVNKAIDAIGSVLTYSNGIEGFFPDGSYIDHTNVAYTGAYGNVLIDGFSQLLPTIQKSEHKIPTNLLNIAQGWIEKSFLPLIYKGELMDMSRGRSISREKSEDHVAAVEVLRGAARIAQCFDDSTRMKLDGMIKGILQDDTYYSVYNNLKSYSDIALFEDLLADDSIQATHRDSYIALFNKMNKIAIYNQEKDIAFGISMHSNHILNYEYMNKENAHGWHMADGMVYLYNNDLAQYSDGYWPTINAKRLPGTTVVAEDLESGGATSTVSPNEFVGGTQLDNQYATVAMDFTNWNQKLSLHKAWILLGDKLVCLGSNIVDTANEHAETIIENRKVTNQDATLYINETKATDGLHEKAETAFVEFSDHAKNIGYQFLQPTALHTIKETRTASWKEINANQSDTPVTNEFITLWQEHQANVPDTYAYVIYPKRTQEEFAKEMKDNPIELVANTNDLQMVLDKSENIWGVVKYTDEATKVGDDITLTAKGVYVIKEDKLKNCYQLSYYNPENPSEVELSTIATTPTASTTEIIKAYTEDAPYMVFSISKEDKAKAEHEAKVTEAVKEVKTLTTLTADEQQVFIDELQKATVGSDLNVIVQKAKDLAAEKEAKAEHEAKVQAAKKQIEAMTGLTDAEKTNFNKQLDNTKVGDNLTPIIEEAQKLSSQHIAEQKPSKQRGWIKENGFWTYYKKDGQKAIGWLPEGKNWYFFNEKAEMQTGWLKDGNNWYYLKDNGQMARGWEVINGTYYLFKDWGGMAQGEWMPVGEDWFYIHSDGTYAHDEWVGSFYLKQYGHMAHNEWIYDNHYQSWFYINEDGTYAHDTWNGAYYLKQWGHMAHNEWIYDNHYQSWFFINEDGSYAQNQWVGAYYLKDWGYMAHNEWIYDKNYANWFKVDANGYYLHDTWVGDYYLKTNGEMAKDEWVYSGHHWYHFAKNGQYIK</sequence>
<evidence type="ECO:0000259" key="10">
    <source>
        <dbReference type="Pfam" id="PF02278"/>
    </source>
</evidence>
<dbReference type="InterPro" id="IPR038970">
    <property type="entry name" value="Lyase_8"/>
</dbReference>
<dbReference type="SUPFAM" id="SSF49785">
    <property type="entry name" value="Galactose-binding domain-like"/>
    <property type="match status" value="1"/>
</dbReference>
<evidence type="ECO:0000256" key="3">
    <source>
        <dbReference type="ARBA" id="ARBA00022737"/>
    </source>
</evidence>
<evidence type="ECO:0000256" key="1">
    <source>
        <dbReference type="ARBA" id="ARBA00006699"/>
    </source>
</evidence>
<keyword evidence="4" id="KW-0456">Lyase</keyword>
<dbReference type="PANTHER" id="PTHR38481:SF1">
    <property type="entry name" value="HYALURONATE LYASE"/>
    <property type="match status" value="1"/>
</dbReference>
<dbReference type="PROSITE" id="PS51170">
    <property type="entry name" value="CW"/>
    <property type="match status" value="1"/>
</dbReference>
<feature type="active site" evidence="5">
    <location>
        <position position="505"/>
    </location>
</feature>
<dbReference type="CDD" id="cd01083">
    <property type="entry name" value="GAG_Lyase"/>
    <property type="match status" value="1"/>
</dbReference>
<dbReference type="InterPro" id="IPR012970">
    <property type="entry name" value="Lyase_8_alpha_N"/>
</dbReference>
<dbReference type="Gene3D" id="2.60.220.10">
    <property type="entry name" value="Polysaccharide lyase family 8-like, C-terminal"/>
    <property type="match status" value="1"/>
</dbReference>
<dbReference type="GO" id="GO:0030246">
    <property type="term" value="F:carbohydrate binding"/>
    <property type="evidence" value="ECO:0007669"/>
    <property type="project" value="InterPro"/>
</dbReference>
<reference evidence="14 15" key="1">
    <citation type="submission" date="2016-10" db="EMBL/GenBank/DDBJ databases">
        <authorList>
            <person name="de Groot N.N."/>
        </authorList>
    </citation>
    <scope>NUCLEOTIDE SEQUENCE [LARGE SCALE GENOMIC DNA]</scope>
    <source>
        <strain evidence="14 15">DSM 15827</strain>
    </source>
</reference>
<dbReference type="PANTHER" id="PTHR38481">
    <property type="entry name" value="HYALURONATE LYASE"/>
    <property type="match status" value="1"/>
</dbReference>
<gene>
    <name evidence="14" type="ORF">SAMN05421767_12218</name>
</gene>
<comment type="similarity">
    <text evidence="1">Belongs to the polysaccharide lyase 8 family.</text>
</comment>
<proteinExistence type="inferred from homology"/>
<dbReference type="OrthoDB" id="6636047at2"/>
<dbReference type="InterPro" id="IPR011071">
    <property type="entry name" value="Lyase_8-like_C"/>
</dbReference>
<evidence type="ECO:0000256" key="6">
    <source>
        <dbReference type="PROSITE-ProRule" id="PRU00591"/>
    </source>
</evidence>
<feature type="domain" description="Polysaccharide lyase family 8 C-terminal" evidence="11">
    <location>
        <begin position="920"/>
        <end position="981"/>
    </location>
</feature>
<feature type="repeat" description="Cell wall-binding" evidence="6">
    <location>
        <begin position="1186"/>
        <end position="1205"/>
    </location>
</feature>
<dbReference type="InterPro" id="IPR003159">
    <property type="entry name" value="Lyase_8_central_dom"/>
</dbReference>
<dbReference type="Pfam" id="PF22637">
    <property type="entry name" value="CBM_4_9_1"/>
    <property type="match status" value="1"/>
</dbReference>
<feature type="domain" description="Protein G-related albumin-binding (GA) module" evidence="9">
    <location>
        <begin position="1025"/>
        <end position="1076"/>
    </location>
</feature>
<evidence type="ECO:0000259" key="13">
    <source>
        <dbReference type="Pfam" id="PF22637"/>
    </source>
</evidence>
<feature type="domain" description="Protein G-related albumin-binding (GA) module" evidence="9">
    <location>
        <begin position="1083"/>
        <end position="1135"/>
    </location>
</feature>
<dbReference type="InterPro" id="IPR011013">
    <property type="entry name" value="Gal_mutarotase_sf_dom"/>
</dbReference>
<dbReference type="Pfam" id="PF08124">
    <property type="entry name" value="Lyase_8_N"/>
    <property type="match status" value="1"/>
</dbReference>
<keyword evidence="3" id="KW-0677">Repeat</keyword>
<feature type="active site" evidence="5">
    <location>
        <position position="514"/>
    </location>
</feature>
<feature type="coiled-coil region" evidence="7">
    <location>
        <begin position="1075"/>
        <end position="1102"/>
    </location>
</feature>
<dbReference type="SUPFAM" id="SSF69360">
    <property type="entry name" value="Cell wall binding repeat"/>
    <property type="match status" value="2"/>
</dbReference>
<dbReference type="STRING" id="137733.SAMN05421767_12218"/>
<accession>A0A1H9LX98</accession>
<evidence type="ECO:0000259" key="9">
    <source>
        <dbReference type="Pfam" id="PF01468"/>
    </source>
</evidence>
<evidence type="ECO:0000313" key="15">
    <source>
        <dbReference type="Proteomes" id="UP000198556"/>
    </source>
</evidence>
<dbReference type="GO" id="GO:0005576">
    <property type="term" value="C:extracellular region"/>
    <property type="evidence" value="ECO:0007669"/>
    <property type="project" value="InterPro"/>
</dbReference>
<dbReference type="InterPro" id="IPR014718">
    <property type="entry name" value="GH-type_carb-bd"/>
</dbReference>
<dbReference type="GO" id="GO:0016837">
    <property type="term" value="F:carbon-oxygen lyase activity, acting on polysaccharides"/>
    <property type="evidence" value="ECO:0007669"/>
    <property type="project" value="UniProtKB-ARBA"/>
</dbReference>
<name>A0A1H9LX98_9LACT</name>
<dbReference type="GO" id="GO:0005975">
    <property type="term" value="P:carbohydrate metabolic process"/>
    <property type="evidence" value="ECO:0007669"/>
    <property type="project" value="InterPro"/>
</dbReference>
<evidence type="ECO:0000256" key="4">
    <source>
        <dbReference type="ARBA" id="ARBA00023239"/>
    </source>
</evidence>
<dbReference type="Pfam" id="PF01468">
    <property type="entry name" value="GA"/>
    <property type="match status" value="2"/>
</dbReference>
<evidence type="ECO:0000256" key="2">
    <source>
        <dbReference type="ARBA" id="ARBA00022729"/>
    </source>
</evidence>
<dbReference type="SUPFAM" id="SSF48230">
    <property type="entry name" value="Chondroitin AC/alginate lyase"/>
    <property type="match status" value="1"/>
</dbReference>
<feature type="chain" id="PRO_5011542864" evidence="8">
    <location>
        <begin position="27"/>
        <end position="1406"/>
    </location>
</feature>
<keyword evidence="2 8" id="KW-0732">Signal</keyword>
<evidence type="ECO:0000313" key="14">
    <source>
        <dbReference type="EMBL" id="SER15988.1"/>
    </source>
</evidence>
<dbReference type="InterPro" id="IPR008929">
    <property type="entry name" value="Chondroitin_lyas"/>
</dbReference>
<dbReference type="Pfam" id="PF02278">
    <property type="entry name" value="Lyase_8"/>
    <property type="match status" value="1"/>
</dbReference>
<dbReference type="InterPro" id="IPR002988">
    <property type="entry name" value="GA_module"/>
</dbReference>
<evidence type="ECO:0000259" key="11">
    <source>
        <dbReference type="Pfam" id="PF02884"/>
    </source>
</evidence>
<evidence type="ECO:0000256" key="7">
    <source>
        <dbReference type="SAM" id="Coils"/>
    </source>
</evidence>
<organism evidence="14 15">
    <name type="scientific">Granulicatella balaenopterae</name>
    <dbReference type="NCBI Taxonomy" id="137733"/>
    <lineage>
        <taxon>Bacteria</taxon>
        <taxon>Bacillati</taxon>
        <taxon>Bacillota</taxon>
        <taxon>Bacilli</taxon>
        <taxon>Lactobacillales</taxon>
        <taxon>Carnobacteriaceae</taxon>
        <taxon>Granulicatella</taxon>
    </lineage>
</organism>
<keyword evidence="15" id="KW-1185">Reference proteome</keyword>
<dbReference type="Gene3D" id="2.70.98.10">
    <property type="match status" value="1"/>
</dbReference>
<evidence type="ECO:0000259" key="12">
    <source>
        <dbReference type="Pfam" id="PF08124"/>
    </source>
</evidence>
<dbReference type="Gene3D" id="1.50.10.100">
    <property type="entry name" value="Chondroitin AC/alginate lyase"/>
    <property type="match status" value="1"/>
</dbReference>
<dbReference type="InterPro" id="IPR018337">
    <property type="entry name" value="Cell_wall/Cho-bd_repeat"/>
</dbReference>